<sequence length="45" mass="5151">MLDNAINNNIMSIRSELEDTRCILSIPIFFRGIQTNHSAMAPRMD</sequence>
<proteinExistence type="predicted"/>
<name>A0A0W8F5H1_9ZZZZ</name>
<organism evidence="1">
    <name type="scientific">hydrocarbon metagenome</name>
    <dbReference type="NCBI Taxonomy" id="938273"/>
    <lineage>
        <taxon>unclassified sequences</taxon>
        <taxon>metagenomes</taxon>
        <taxon>ecological metagenomes</taxon>
    </lineage>
</organism>
<reference evidence="1" key="1">
    <citation type="journal article" date="2015" name="Proc. Natl. Acad. Sci. U.S.A.">
        <title>Networks of energetic and metabolic interactions define dynamics in microbial communities.</title>
        <authorList>
            <person name="Embree M."/>
            <person name="Liu J.K."/>
            <person name="Al-Bassam M.M."/>
            <person name="Zengler K."/>
        </authorList>
    </citation>
    <scope>NUCLEOTIDE SEQUENCE</scope>
</reference>
<evidence type="ECO:0000313" key="1">
    <source>
        <dbReference type="EMBL" id="KUG16151.1"/>
    </source>
</evidence>
<comment type="caution">
    <text evidence="1">The sequence shown here is derived from an EMBL/GenBank/DDBJ whole genome shotgun (WGS) entry which is preliminary data.</text>
</comment>
<accession>A0A0W8F5H1</accession>
<gene>
    <name evidence="1" type="ORF">ASZ90_014194</name>
</gene>
<dbReference type="EMBL" id="LNQE01001512">
    <property type="protein sequence ID" value="KUG16151.1"/>
    <property type="molecule type" value="Genomic_DNA"/>
</dbReference>
<dbReference type="AlphaFoldDB" id="A0A0W8F5H1"/>
<protein>
    <submittedName>
        <fullName evidence="1">Uncharacterized protein</fullName>
    </submittedName>
</protein>